<accession>A0A7W7YLD6</accession>
<keyword evidence="2" id="KW-1185">Reference proteome</keyword>
<name>A0A7W7YLD6_9BACT</name>
<evidence type="ECO:0000313" key="2">
    <source>
        <dbReference type="Proteomes" id="UP000534294"/>
    </source>
</evidence>
<dbReference type="Proteomes" id="UP000534294">
    <property type="component" value="Unassembled WGS sequence"/>
</dbReference>
<dbReference type="EMBL" id="JACHIF010000005">
    <property type="protein sequence ID" value="MBB5038356.1"/>
    <property type="molecule type" value="Genomic_DNA"/>
</dbReference>
<comment type="caution">
    <text evidence="1">The sequence shown here is derived from an EMBL/GenBank/DDBJ whole genome shotgun (WGS) entry which is preliminary data.</text>
</comment>
<protein>
    <submittedName>
        <fullName evidence="1">Uncharacterized protein</fullName>
    </submittedName>
</protein>
<sequence>MSDSLKKALFHGRRRALIHFTWVAASLLPLPLVSQEAAPKDAPVGLEIPTDLGFIRLVNAVGMSGRLKVTVDGIEADPAGFKAGFATNGIGLSPKNYQVELEHESLGKGSVQVPLQTGQITTVIAYMTEKPEKGEKAKATAKKEAEKKGPRLGWYVDQSPASPPDVKESVLSLMQFTPSESLDFKVVNTPVSTGAEKPTRVPITNAMGSFPDVFYQGKIVCGLNFQFRADQFVVFYAGEDGNLKCITMRNDVQ</sequence>
<gene>
    <name evidence="1" type="ORF">HNQ64_002619</name>
</gene>
<evidence type="ECO:0000313" key="1">
    <source>
        <dbReference type="EMBL" id="MBB5038356.1"/>
    </source>
</evidence>
<proteinExistence type="predicted"/>
<reference evidence="1 2" key="1">
    <citation type="submission" date="2020-08" db="EMBL/GenBank/DDBJ databases">
        <title>Genomic Encyclopedia of Type Strains, Phase IV (KMG-IV): sequencing the most valuable type-strain genomes for metagenomic binning, comparative biology and taxonomic classification.</title>
        <authorList>
            <person name="Goeker M."/>
        </authorList>
    </citation>
    <scope>NUCLEOTIDE SEQUENCE [LARGE SCALE GENOMIC DNA]</scope>
    <source>
        <strain evidence="1 2">DSM 12251</strain>
    </source>
</reference>
<dbReference type="AlphaFoldDB" id="A0A7W7YLD6"/>
<organism evidence="1 2">
    <name type="scientific">Prosthecobacter dejongeii</name>
    <dbReference type="NCBI Taxonomy" id="48465"/>
    <lineage>
        <taxon>Bacteria</taxon>
        <taxon>Pseudomonadati</taxon>
        <taxon>Verrucomicrobiota</taxon>
        <taxon>Verrucomicrobiia</taxon>
        <taxon>Verrucomicrobiales</taxon>
        <taxon>Verrucomicrobiaceae</taxon>
        <taxon>Prosthecobacter</taxon>
    </lineage>
</organism>
<dbReference type="RefSeq" id="WP_184209105.1">
    <property type="nucleotide sequence ID" value="NZ_JACHIF010000005.1"/>
</dbReference>